<feature type="domain" description="Signal transduction histidine kinase subgroup 3 dimerisation and phosphoacceptor" evidence="9">
    <location>
        <begin position="175"/>
        <end position="239"/>
    </location>
</feature>
<evidence type="ECO:0000259" key="8">
    <source>
        <dbReference type="Pfam" id="PF02518"/>
    </source>
</evidence>
<dbReference type="Gene3D" id="3.30.565.10">
    <property type="entry name" value="Histidine kinase-like ATPase, C-terminal domain"/>
    <property type="match status" value="1"/>
</dbReference>
<reference evidence="10 11" key="1">
    <citation type="submission" date="2013-11" db="EMBL/GenBank/DDBJ databases">
        <authorList>
            <person name="da Piedade I."/>
            <person name="Tang M.H.E."/>
            <person name="Bojesen A.M."/>
        </authorList>
    </citation>
    <scope>NUCLEOTIDE SEQUENCE [LARGE SCALE GENOMIC DNA]</scope>
    <source>
        <strain evidence="10 11">Sz4is</strain>
    </source>
</reference>
<dbReference type="AlphaFoldDB" id="A0AAW3GP05"/>
<keyword evidence="3" id="KW-0808">Transferase</keyword>
<dbReference type="PANTHER" id="PTHR24421">
    <property type="entry name" value="NITRATE/NITRITE SENSOR PROTEIN NARX-RELATED"/>
    <property type="match status" value="1"/>
</dbReference>
<evidence type="ECO:0000259" key="9">
    <source>
        <dbReference type="Pfam" id="PF07730"/>
    </source>
</evidence>
<proteinExistence type="predicted"/>
<evidence type="ECO:0000256" key="2">
    <source>
        <dbReference type="ARBA" id="ARBA00012438"/>
    </source>
</evidence>
<dbReference type="Pfam" id="PF07730">
    <property type="entry name" value="HisKA_3"/>
    <property type="match status" value="1"/>
</dbReference>
<feature type="transmembrane region" description="Helical" evidence="7">
    <location>
        <begin position="64"/>
        <end position="87"/>
    </location>
</feature>
<protein>
    <recommendedName>
        <fullName evidence="2">histidine kinase</fullName>
        <ecNumber evidence="2">2.7.13.3</ecNumber>
    </recommendedName>
</protein>
<evidence type="ECO:0000256" key="1">
    <source>
        <dbReference type="ARBA" id="ARBA00000085"/>
    </source>
</evidence>
<keyword evidence="7" id="KW-0472">Membrane</keyword>
<feature type="domain" description="Histidine kinase/HSP90-like ATPase" evidence="8">
    <location>
        <begin position="280"/>
        <end position="331"/>
    </location>
</feature>
<dbReference type="InterPro" id="IPR050482">
    <property type="entry name" value="Sensor_HK_TwoCompSys"/>
</dbReference>
<feature type="coiled-coil region" evidence="6">
    <location>
        <begin position="203"/>
        <end position="237"/>
    </location>
</feature>
<evidence type="ECO:0000256" key="6">
    <source>
        <dbReference type="SAM" id="Coils"/>
    </source>
</evidence>
<feature type="transmembrane region" description="Helical" evidence="7">
    <location>
        <begin position="10"/>
        <end position="28"/>
    </location>
</feature>
<dbReference type="InterPro" id="IPR003594">
    <property type="entry name" value="HATPase_dom"/>
</dbReference>
<feature type="transmembrane region" description="Helical" evidence="7">
    <location>
        <begin position="34"/>
        <end position="52"/>
    </location>
</feature>
<dbReference type="InterPro" id="IPR036890">
    <property type="entry name" value="HATPase_C_sf"/>
</dbReference>
<dbReference type="EMBL" id="JAUE01000024">
    <property type="protein sequence ID" value="KIS18591.1"/>
    <property type="molecule type" value="Genomic_DNA"/>
</dbReference>
<dbReference type="GO" id="GO:0016020">
    <property type="term" value="C:membrane"/>
    <property type="evidence" value="ECO:0007669"/>
    <property type="project" value="InterPro"/>
</dbReference>
<comment type="catalytic activity">
    <reaction evidence="1">
        <text>ATP + protein L-histidine = ADP + protein N-phospho-L-histidine.</text>
        <dbReference type="EC" id="2.7.13.3"/>
    </reaction>
</comment>
<dbReference type="Gene3D" id="1.20.5.1930">
    <property type="match status" value="1"/>
</dbReference>
<dbReference type="RefSeq" id="WP_043036569.1">
    <property type="nucleotide sequence ID" value="NZ_JAUE01000024.1"/>
</dbReference>
<feature type="transmembrane region" description="Helical" evidence="7">
    <location>
        <begin position="107"/>
        <end position="124"/>
    </location>
</feature>
<evidence type="ECO:0000313" key="10">
    <source>
        <dbReference type="EMBL" id="KIS18591.1"/>
    </source>
</evidence>
<dbReference type="Pfam" id="PF02518">
    <property type="entry name" value="HATPase_c"/>
    <property type="match status" value="1"/>
</dbReference>
<dbReference type="GO" id="GO:0046983">
    <property type="term" value="F:protein dimerization activity"/>
    <property type="evidence" value="ECO:0007669"/>
    <property type="project" value="InterPro"/>
</dbReference>
<dbReference type="InterPro" id="IPR011712">
    <property type="entry name" value="Sig_transdc_His_kin_sub3_dim/P"/>
</dbReference>
<evidence type="ECO:0000256" key="3">
    <source>
        <dbReference type="ARBA" id="ARBA00022679"/>
    </source>
</evidence>
<dbReference type="CDD" id="cd16917">
    <property type="entry name" value="HATPase_UhpB-NarQ-NarX-like"/>
    <property type="match status" value="1"/>
</dbReference>
<evidence type="ECO:0000256" key="7">
    <source>
        <dbReference type="SAM" id="Phobius"/>
    </source>
</evidence>
<dbReference type="EC" id="2.7.13.3" evidence="2"/>
<keyword evidence="6" id="KW-0175">Coiled coil</keyword>
<name>A0AAW3GP05_STRSZ</name>
<evidence type="ECO:0000256" key="4">
    <source>
        <dbReference type="ARBA" id="ARBA00022777"/>
    </source>
</evidence>
<feature type="transmembrane region" description="Helical" evidence="7">
    <location>
        <begin position="131"/>
        <end position="148"/>
    </location>
</feature>
<evidence type="ECO:0000256" key="5">
    <source>
        <dbReference type="ARBA" id="ARBA00023012"/>
    </source>
</evidence>
<comment type="caution">
    <text evidence="10">The sequence shown here is derived from an EMBL/GenBank/DDBJ whole genome shotgun (WGS) entry which is preliminary data.</text>
</comment>
<keyword evidence="7" id="KW-1133">Transmembrane helix</keyword>
<evidence type="ECO:0000313" key="11">
    <source>
        <dbReference type="Proteomes" id="UP000032278"/>
    </source>
</evidence>
<keyword evidence="4 10" id="KW-0418">Kinase</keyword>
<sequence length="370" mass="43083">MFNPYQKNDLLFYVGLVFMIFPFSGVFLYSYPKWTLVASCLFILCYLLLIHIKEQYRKTIWFLWLYLLLYTAIMTCCINGAMIWFFFFSGNLLTWHFEGRFNSLKGYTFMICFLGTVVCSCLRWPDAGLKTMSLVVFSFVLLMTYMTMQLRKKEQLKETIFKQNQEINWLMAENERGRISRDLHDTLGHTFAMMTIKTELALKQLEQSNISQVQNELKDLNQISQDAMKNVRSLVNNLTFRSLSEELEAIREVLELSNVQIIIKQELDNQPLVTILHSTIVMIVRELATNVVKHAKASHCQLHIYRESGKVIIQMEDDGVGFQVEKTDDLHSIKERLLLVDGDVRIESPQAPTRIVVYLNEGVSDETIDC</sequence>
<dbReference type="PANTHER" id="PTHR24421:SF63">
    <property type="entry name" value="SENSOR HISTIDINE KINASE DESK"/>
    <property type="match status" value="1"/>
</dbReference>
<gene>
    <name evidence="10" type="ORF">AT55_00788</name>
</gene>
<keyword evidence="5" id="KW-0902">Two-component regulatory system</keyword>
<keyword evidence="7" id="KW-0812">Transmembrane</keyword>
<organism evidence="10 11">
    <name type="scientific">Streptococcus equi subsp. zooepidemicus Sz4is</name>
    <dbReference type="NCBI Taxonomy" id="1381082"/>
    <lineage>
        <taxon>Bacteria</taxon>
        <taxon>Bacillati</taxon>
        <taxon>Bacillota</taxon>
        <taxon>Bacilli</taxon>
        <taxon>Lactobacillales</taxon>
        <taxon>Streptococcaceae</taxon>
        <taxon>Streptococcus</taxon>
    </lineage>
</organism>
<dbReference type="GO" id="GO:0000155">
    <property type="term" value="F:phosphorelay sensor kinase activity"/>
    <property type="evidence" value="ECO:0007669"/>
    <property type="project" value="InterPro"/>
</dbReference>
<dbReference type="Proteomes" id="UP000032278">
    <property type="component" value="Unassembled WGS sequence"/>
</dbReference>
<accession>A0AAW3GP05</accession>
<dbReference type="SUPFAM" id="SSF55874">
    <property type="entry name" value="ATPase domain of HSP90 chaperone/DNA topoisomerase II/histidine kinase"/>
    <property type="match status" value="1"/>
</dbReference>